<comment type="caution">
    <text evidence="2">The sequence shown here is derived from an EMBL/GenBank/DDBJ whole genome shotgun (WGS) entry which is preliminary data.</text>
</comment>
<feature type="region of interest" description="Disordered" evidence="1">
    <location>
        <begin position="102"/>
        <end position="139"/>
    </location>
</feature>
<feature type="compositionally biased region" description="Acidic residues" evidence="1">
    <location>
        <begin position="109"/>
        <end position="123"/>
    </location>
</feature>
<proteinExistence type="predicted"/>
<feature type="region of interest" description="Disordered" evidence="1">
    <location>
        <begin position="21"/>
        <end position="51"/>
    </location>
</feature>
<reference evidence="2 3" key="1">
    <citation type="submission" date="2015-12" db="EMBL/GenBank/DDBJ databases">
        <title>The genome of Folsomia candida.</title>
        <authorList>
            <person name="Faddeeva A."/>
            <person name="Derks M.F."/>
            <person name="Anvar Y."/>
            <person name="Smit S."/>
            <person name="Van Straalen N."/>
            <person name="Roelofs D."/>
        </authorList>
    </citation>
    <scope>NUCLEOTIDE SEQUENCE [LARGE SCALE GENOMIC DNA]</scope>
    <source>
        <strain evidence="2 3">VU population</strain>
        <tissue evidence="2">Whole body</tissue>
    </source>
</reference>
<feature type="compositionally biased region" description="Basic and acidic residues" evidence="1">
    <location>
        <begin position="496"/>
        <end position="511"/>
    </location>
</feature>
<feature type="compositionally biased region" description="Polar residues" evidence="1">
    <location>
        <begin position="1172"/>
        <end position="1188"/>
    </location>
</feature>
<organism evidence="2 3">
    <name type="scientific">Folsomia candida</name>
    <name type="common">Springtail</name>
    <dbReference type="NCBI Taxonomy" id="158441"/>
    <lineage>
        <taxon>Eukaryota</taxon>
        <taxon>Metazoa</taxon>
        <taxon>Ecdysozoa</taxon>
        <taxon>Arthropoda</taxon>
        <taxon>Hexapoda</taxon>
        <taxon>Collembola</taxon>
        <taxon>Entomobryomorpha</taxon>
        <taxon>Isotomoidea</taxon>
        <taxon>Isotomidae</taxon>
        <taxon>Proisotominae</taxon>
        <taxon>Folsomia</taxon>
    </lineage>
</organism>
<feature type="region of interest" description="Disordered" evidence="1">
    <location>
        <begin position="1110"/>
        <end position="1139"/>
    </location>
</feature>
<feature type="region of interest" description="Disordered" evidence="1">
    <location>
        <begin position="170"/>
        <end position="234"/>
    </location>
</feature>
<feature type="compositionally biased region" description="Polar residues" evidence="1">
    <location>
        <begin position="40"/>
        <end position="49"/>
    </location>
</feature>
<feature type="region of interest" description="Disordered" evidence="1">
    <location>
        <begin position="493"/>
        <end position="579"/>
    </location>
</feature>
<evidence type="ECO:0008006" key="4">
    <source>
        <dbReference type="Google" id="ProtNLM"/>
    </source>
</evidence>
<dbReference type="OrthoDB" id="5959615at2759"/>
<accession>A0A226EZS9</accession>
<feature type="compositionally biased region" description="Polar residues" evidence="1">
    <location>
        <begin position="206"/>
        <end position="216"/>
    </location>
</feature>
<sequence length="1199" mass="129637">MVIILQQTLEDGQRFVSTVIEGAGGGGGGGGNASSEHDSSNFSMNSQHSISERSAVYKQRIDSLFGRPSLTGRSSRLLRSPLFSGGGGGGGGGVVRINGENVTRFSSHEEEEDDDDDDDEEEDAYSRITDKTSSSSRSSIITDSLNHRAIKNACSSSTSINVSSVRITCGDESRSSDLGQSVSVVSSSSSSNNNNNSTASPVTVSYVNTTPQIQPRSSSSIKIGSSTTETNANNMWRNGTYGETCCSEGEKSLGYVTRGTTPPRNSGGGGMLQFSVEYLGSVPVDGATTSLQDLQGPLKNLYGDFLSRKNVLTGQLAITAEGIRFEAPKLRLVNPFSTIAVWAAIKFVARGEECAFMPLISDPVREGVSSLWCGLYAHYEFFSFVKLAKRWFHQKLCQFRDASVNQRLLIMVKEGQDKSRLFAPMDPDFARIYVTCQSKGGGGFKNPPLFACVMREASFSLDCHAFACKCAEDAIVVAANLYQSLVDKMRSGHNNHNLEHTHHHATSKEGESGYGSLTRTSPLQSSPNSGGGNQNRSSSSSAASSPLGNSGGVGGGGDGVNLVGVESGPSSSSGIDDHKNHIHLNSRSVFSDSESIIPIRPPRRKKKYSEIPTGNLKRYNSEDSVLLKIPHRRKSFKQRPPYVNNKVKKRVQISTPDETSSGDSIHNESAIDQVLDRIINPGGMSFNDLKPSYQDLILKIALTLTQDQLYQKSKQAMKKQQHYLRKSSKVSSKRWASSGGDVSDDNSQFLNHLLKSFSKIGSKSGSKQEQNIRFSKNNPVAPAPRKVILKKPKDIHGDDAAFMSFCSGCICESCSEKCYCSLPIKSGGLLSNSKLLLNGITFPVSNNKNQKCINVGDPTCGTPTTATASSTPCPMGKACTEKKDKKQRKLCGYDSESCAESEKCYCEINQIKSNGLKIYNINLDTETSDTDTNSYDLEPFNQGKGRRDEEDGNSSNNGGSKAGGTRSVEILSYHPAKRLAYNLSPGQQTTNAMVHFEDGGHSFQGSTNSQVGGMVSPFCSPKKMEQDSKRKKSQRDKVLLITGSSHSSRLVYKDKSNGNVTTTTPTSTTPYHHNQHSSGPSSSDGKKSRNGMHHRNNNLLDIMEVEINEDDDDDTDHRHRSTDTDTGEDTGSGGGGIAPEKVLSMKKTAEIAAMFTDLKLDQTTNVIPDLGSSNNFESMQNPDDSTASLDFEASLGYLP</sequence>
<feature type="compositionally biased region" description="Gly residues" evidence="1">
    <location>
        <begin position="22"/>
        <end position="32"/>
    </location>
</feature>
<dbReference type="AlphaFoldDB" id="A0A226EZS9"/>
<dbReference type="PANTHER" id="PTHR21219">
    <property type="entry name" value="FI19613P1"/>
    <property type="match status" value="1"/>
</dbReference>
<gene>
    <name evidence="2" type="ORF">Fcan01_03893</name>
</gene>
<evidence type="ECO:0000256" key="1">
    <source>
        <dbReference type="SAM" id="MobiDB-lite"/>
    </source>
</evidence>
<feature type="region of interest" description="Disordered" evidence="1">
    <location>
        <begin position="927"/>
        <end position="966"/>
    </location>
</feature>
<keyword evidence="3" id="KW-1185">Reference proteome</keyword>
<feature type="region of interest" description="Disordered" evidence="1">
    <location>
        <begin position="997"/>
        <end position="1094"/>
    </location>
</feature>
<protein>
    <recommendedName>
        <fullName evidence="4">PID domain-containing protein</fullName>
    </recommendedName>
</protein>
<evidence type="ECO:0000313" key="2">
    <source>
        <dbReference type="EMBL" id="OXA62654.1"/>
    </source>
</evidence>
<feature type="region of interest" description="Disordered" evidence="1">
    <location>
        <begin position="1172"/>
        <end position="1199"/>
    </location>
</feature>
<feature type="compositionally biased region" description="Low complexity" evidence="1">
    <location>
        <begin position="1061"/>
        <end position="1070"/>
    </location>
</feature>
<feature type="compositionally biased region" description="Gly residues" evidence="1">
    <location>
        <begin position="549"/>
        <end position="559"/>
    </location>
</feature>
<dbReference type="PANTHER" id="PTHR21219:SF4">
    <property type="entry name" value="PID DOMAIN-CONTAINING PROTEIN"/>
    <property type="match status" value="1"/>
</dbReference>
<feature type="compositionally biased region" description="Low complexity" evidence="1">
    <location>
        <begin position="521"/>
        <end position="548"/>
    </location>
</feature>
<feature type="compositionally biased region" description="Low complexity" evidence="1">
    <location>
        <begin position="217"/>
        <end position="226"/>
    </location>
</feature>
<feature type="compositionally biased region" description="Low complexity" evidence="1">
    <location>
        <begin position="181"/>
        <end position="205"/>
    </location>
</feature>
<evidence type="ECO:0000313" key="3">
    <source>
        <dbReference type="Proteomes" id="UP000198287"/>
    </source>
</evidence>
<dbReference type="EMBL" id="LNIX01000001">
    <property type="protein sequence ID" value="OXA62654.1"/>
    <property type="molecule type" value="Genomic_DNA"/>
</dbReference>
<dbReference type="Proteomes" id="UP000198287">
    <property type="component" value="Unassembled WGS sequence"/>
</dbReference>
<feature type="compositionally biased region" description="Low complexity" evidence="1">
    <location>
        <begin position="560"/>
        <end position="574"/>
    </location>
</feature>
<name>A0A226EZS9_FOLCA</name>